<dbReference type="EMBL" id="JBICCN010000027">
    <property type="protein sequence ID" value="KAL3100913.1"/>
    <property type="molecule type" value="Genomic_DNA"/>
</dbReference>
<dbReference type="InterPro" id="IPR003877">
    <property type="entry name" value="SPRY_dom"/>
</dbReference>
<protein>
    <recommendedName>
        <fullName evidence="1">B30.2/SPRY domain-containing protein</fullName>
    </recommendedName>
</protein>
<proteinExistence type="predicted"/>
<comment type="caution">
    <text evidence="2">The sequence shown here is derived from an EMBL/GenBank/DDBJ whole genome shotgun (WGS) entry which is preliminary data.</text>
</comment>
<dbReference type="InterPro" id="IPR043136">
    <property type="entry name" value="B30.2/SPRY_sf"/>
</dbReference>
<dbReference type="SUPFAM" id="SSF49899">
    <property type="entry name" value="Concanavalin A-like lectins/glucanases"/>
    <property type="match status" value="1"/>
</dbReference>
<dbReference type="PANTHER" id="PTHR12864">
    <property type="entry name" value="RAN BINDING PROTEIN 9-RELATED"/>
    <property type="match status" value="1"/>
</dbReference>
<feature type="domain" description="B30.2/SPRY" evidence="1">
    <location>
        <begin position="1"/>
        <end position="190"/>
    </location>
</feature>
<dbReference type="AlphaFoldDB" id="A0ABD2KDX9"/>
<evidence type="ECO:0000313" key="3">
    <source>
        <dbReference type="Proteomes" id="UP001620645"/>
    </source>
</evidence>
<dbReference type="InterPro" id="IPR001870">
    <property type="entry name" value="B30.2/SPRY"/>
</dbReference>
<accession>A0ABD2KDX9</accession>
<keyword evidence="3" id="KW-1185">Reference proteome</keyword>
<dbReference type="InterPro" id="IPR044736">
    <property type="entry name" value="Gid1/RanBPM/SPLA_SPRY"/>
</dbReference>
<dbReference type="InterPro" id="IPR050618">
    <property type="entry name" value="Ubq-SigPath_Reg"/>
</dbReference>
<dbReference type="Proteomes" id="UP001620645">
    <property type="component" value="Unassembled WGS sequence"/>
</dbReference>
<evidence type="ECO:0000313" key="2">
    <source>
        <dbReference type="EMBL" id="KAL3100913.1"/>
    </source>
</evidence>
<dbReference type="InterPro" id="IPR013320">
    <property type="entry name" value="ConA-like_dom_sf"/>
</dbReference>
<gene>
    <name evidence="2" type="ORF">niasHS_001373</name>
</gene>
<dbReference type="SMART" id="SM00449">
    <property type="entry name" value="SPRY"/>
    <property type="match status" value="1"/>
</dbReference>
<reference evidence="2 3" key="1">
    <citation type="submission" date="2024-10" db="EMBL/GenBank/DDBJ databases">
        <authorList>
            <person name="Kim D."/>
        </authorList>
    </citation>
    <scope>NUCLEOTIDE SEQUENCE [LARGE SCALE GENOMIC DNA]</scope>
    <source>
        <strain evidence="2">Taebaek</strain>
    </source>
</reference>
<dbReference type="PROSITE" id="PS50188">
    <property type="entry name" value="B302_SPRY"/>
    <property type="match status" value="1"/>
</dbReference>
<name>A0ABD2KDX9_HETSC</name>
<dbReference type="CDD" id="cd12885">
    <property type="entry name" value="SPRY_RanBP_like"/>
    <property type="match status" value="1"/>
</dbReference>
<organism evidence="2 3">
    <name type="scientific">Heterodera schachtii</name>
    <name type="common">Sugarbeet cyst nematode worm</name>
    <name type="synonym">Tylenchus schachtii</name>
    <dbReference type="NCBI Taxonomy" id="97005"/>
    <lineage>
        <taxon>Eukaryota</taxon>
        <taxon>Metazoa</taxon>
        <taxon>Ecdysozoa</taxon>
        <taxon>Nematoda</taxon>
        <taxon>Chromadorea</taxon>
        <taxon>Rhabditida</taxon>
        <taxon>Tylenchina</taxon>
        <taxon>Tylenchomorpha</taxon>
        <taxon>Tylenchoidea</taxon>
        <taxon>Heteroderidae</taxon>
        <taxon>Heteroderinae</taxon>
        <taxon>Heterodera</taxon>
    </lineage>
</organism>
<dbReference type="Pfam" id="PF00622">
    <property type="entry name" value="SPRY"/>
    <property type="match status" value="1"/>
</dbReference>
<sequence>MTFPYFLKTFTNFIKNLWDAEFCSDGNIITDAECLKVRCTKSWDGDQSVFAKHSIHLNSDVSNIFYFEISVKSLGGEIIDATFGFSSKTRNAQASQIVVKLPGTRTYAYRHKGNFYINGVFTKGNPDNSYGAGDTVGCGVNLSNGQIIFTKNGHRLDYSFLRTDSSTLHPFVSLNNRNDEIEANFGPAFKFDWRDL</sequence>
<evidence type="ECO:0000259" key="1">
    <source>
        <dbReference type="PROSITE" id="PS50188"/>
    </source>
</evidence>
<dbReference type="Gene3D" id="2.60.120.920">
    <property type="match status" value="1"/>
</dbReference>